<keyword evidence="1" id="KW-0812">Transmembrane</keyword>
<accession>A0A7D6Z5S0</accession>
<dbReference type="RefSeq" id="WP_181584890.1">
    <property type="nucleotide sequence ID" value="NZ_CP059399.1"/>
</dbReference>
<keyword evidence="3" id="KW-1185">Reference proteome</keyword>
<dbReference type="KEGG" id="nhu:H0264_17135"/>
<keyword evidence="1" id="KW-0472">Membrane</keyword>
<dbReference type="EMBL" id="CP059399">
    <property type="protein sequence ID" value="QLY33726.1"/>
    <property type="molecule type" value="Genomic_DNA"/>
</dbReference>
<proteinExistence type="predicted"/>
<evidence type="ECO:0000256" key="1">
    <source>
        <dbReference type="SAM" id="Phobius"/>
    </source>
</evidence>
<dbReference type="AlphaFoldDB" id="A0A7D6Z5S0"/>
<reference evidence="2 3" key="1">
    <citation type="submission" date="2020-07" db="EMBL/GenBank/DDBJ databases">
        <authorList>
            <person name="Zhuang K."/>
            <person name="Ran Y."/>
        </authorList>
    </citation>
    <scope>NUCLEOTIDE SEQUENCE [LARGE SCALE GENOMIC DNA]</scope>
    <source>
        <strain evidence="2 3">WCH-YHL-001</strain>
    </source>
</reference>
<protein>
    <submittedName>
        <fullName evidence="2">Uncharacterized protein</fullName>
    </submittedName>
</protein>
<evidence type="ECO:0000313" key="3">
    <source>
        <dbReference type="Proteomes" id="UP000515512"/>
    </source>
</evidence>
<organism evidence="2 3">
    <name type="scientific">Nocardia huaxiensis</name>
    <dbReference type="NCBI Taxonomy" id="2755382"/>
    <lineage>
        <taxon>Bacteria</taxon>
        <taxon>Bacillati</taxon>
        <taxon>Actinomycetota</taxon>
        <taxon>Actinomycetes</taxon>
        <taxon>Mycobacteriales</taxon>
        <taxon>Nocardiaceae</taxon>
        <taxon>Nocardia</taxon>
    </lineage>
</organism>
<feature type="transmembrane region" description="Helical" evidence="1">
    <location>
        <begin position="140"/>
        <end position="162"/>
    </location>
</feature>
<evidence type="ECO:0000313" key="2">
    <source>
        <dbReference type="EMBL" id="QLY33726.1"/>
    </source>
</evidence>
<dbReference type="Proteomes" id="UP000515512">
    <property type="component" value="Chromosome"/>
</dbReference>
<gene>
    <name evidence="2" type="ORF">H0264_17135</name>
</gene>
<sequence length="310" mass="33957">MVEGSIPPELARLCTQAEAVEDVRGFGELLAAAADLADVSRGDAVRELGGTSSVYQWFRGETLPGKRKTAHLLAAYLARALEDRFPHADTEIGELILAAWDTARAGTRRRQADRGRALTRDPATRITPEAAPPRRGLRRAALVVALVILGAAVGFAVTRAMVVVTRGPVPPCAEAVAAHHSGGFVQLNIGYGPPGDPMASQRVELRVQKIDDRSDWADADWIAYAHLVQQVSDRDEVWMDWRGDEDGDGTVETYRCPAELVNQRWQTPGIRARDAYGERRWFRACAAVPEELAVAGRSRNNCTGWERPDD</sequence>
<name>A0A7D6Z5S0_9NOCA</name>
<keyword evidence="1" id="KW-1133">Transmembrane helix</keyword>